<dbReference type="Proteomes" id="UP000272238">
    <property type="component" value="Unassembled WGS sequence"/>
</dbReference>
<sequence length="170" mass="19885">MNEQVIFREVQWPRQIWIWVLILFIAAINWFGFIQQILLGIPFGNKPAPDFLLIIFWLVFGIIFPLCLCFFMKLITEVRYDGLYIRYMPFHFNYKRIPFNEIENYTVITYKLIAQFGGTGIRVNIHGETGYIMSGNKGIKLKLTNKKVIVLGSQNPNELIKALDVGKMNM</sequence>
<keyword evidence="1" id="KW-1133">Transmembrane helix</keyword>
<keyword evidence="1" id="KW-0472">Membrane</keyword>
<feature type="transmembrane region" description="Helical" evidence="1">
    <location>
        <begin position="51"/>
        <end position="71"/>
    </location>
</feature>
<dbReference type="OrthoDB" id="582675at2"/>
<reference evidence="2 3" key="1">
    <citation type="journal article" date="2016" name="Antonie Van Leeuwenhoek">
        <title>Lysinibacillus endophyticus sp. nov., an indole-3-acetic acid producing endophytic bacterium isolated from corn root (Zea mays cv. Xinken-5).</title>
        <authorList>
            <person name="Yu J."/>
            <person name="Guan X."/>
            <person name="Liu C."/>
            <person name="Xiang W."/>
            <person name="Yu Z."/>
            <person name="Liu X."/>
            <person name="Wang G."/>
        </authorList>
    </citation>
    <scope>NUCLEOTIDE SEQUENCE [LARGE SCALE GENOMIC DNA]</scope>
    <source>
        <strain evidence="2 3">DSM 100506</strain>
    </source>
</reference>
<dbReference type="InterPro" id="IPR046139">
    <property type="entry name" value="DUF6141"/>
</dbReference>
<comment type="caution">
    <text evidence="2">The sequence shown here is derived from an EMBL/GenBank/DDBJ whole genome shotgun (WGS) entry which is preliminary data.</text>
</comment>
<dbReference type="Pfam" id="PF19638">
    <property type="entry name" value="DUF6141"/>
    <property type="match status" value="1"/>
</dbReference>
<evidence type="ECO:0008006" key="4">
    <source>
        <dbReference type="Google" id="ProtNLM"/>
    </source>
</evidence>
<evidence type="ECO:0000313" key="3">
    <source>
        <dbReference type="Proteomes" id="UP000272238"/>
    </source>
</evidence>
<protein>
    <recommendedName>
        <fullName evidence="4">Bacterial Pleckstrin homology domain-containing protein</fullName>
    </recommendedName>
</protein>
<gene>
    <name evidence="2" type="ORF">D8M03_05885</name>
</gene>
<organism evidence="2 3">
    <name type="scientific">Ureibacillus endophyticus</name>
    <dbReference type="NCBI Taxonomy" id="1978490"/>
    <lineage>
        <taxon>Bacteria</taxon>
        <taxon>Bacillati</taxon>
        <taxon>Bacillota</taxon>
        <taxon>Bacilli</taxon>
        <taxon>Bacillales</taxon>
        <taxon>Caryophanaceae</taxon>
        <taxon>Ureibacillus</taxon>
    </lineage>
</organism>
<keyword evidence="3" id="KW-1185">Reference proteome</keyword>
<dbReference type="EMBL" id="RBZN01000009">
    <property type="protein sequence ID" value="RKQ18379.1"/>
    <property type="molecule type" value="Genomic_DNA"/>
</dbReference>
<dbReference type="RefSeq" id="WP_121213850.1">
    <property type="nucleotide sequence ID" value="NZ_RBZN01000009.1"/>
</dbReference>
<evidence type="ECO:0000313" key="2">
    <source>
        <dbReference type="EMBL" id="RKQ18379.1"/>
    </source>
</evidence>
<evidence type="ECO:0000256" key="1">
    <source>
        <dbReference type="SAM" id="Phobius"/>
    </source>
</evidence>
<dbReference type="AlphaFoldDB" id="A0A494Z7B0"/>
<accession>A0A494Z7B0</accession>
<name>A0A494Z7B0_9BACL</name>
<proteinExistence type="predicted"/>
<keyword evidence="1" id="KW-0812">Transmembrane</keyword>
<feature type="transmembrane region" description="Helical" evidence="1">
    <location>
        <begin position="16"/>
        <end position="39"/>
    </location>
</feature>